<organism evidence="2 3">
    <name type="scientific">Leuconostoc pseudomesenteroides</name>
    <dbReference type="NCBI Taxonomy" id="33968"/>
    <lineage>
        <taxon>Bacteria</taxon>
        <taxon>Bacillati</taxon>
        <taxon>Bacillota</taxon>
        <taxon>Bacilli</taxon>
        <taxon>Lactobacillales</taxon>
        <taxon>Lactobacillaceae</taxon>
        <taxon>Leuconostoc</taxon>
    </lineage>
</organism>
<keyword evidence="1" id="KW-0472">Membrane</keyword>
<protein>
    <submittedName>
        <fullName evidence="2">Uncharacterized protein</fullName>
    </submittedName>
</protein>
<comment type="caution">
    <text evidence="2">The sequence shown here is derived from an EMBL/GenBank/DDBJ whole genome shotgun (WGS) entry which is preliminary data.</text>
</comment>
<reference evidence="2 3" key="1">
    <citation type="journal article" date="2017" name="Front. Microbiol.">
        <title>Genomic Characterization of Dairy Associated Leuconostoc Species and Diversity of Leuconostocs in Undefined Mixed Mesophilic Starter Cultures.</title>
        <authorList>
            <person name="Frantzen C.A."/>
            <person name="Kot W."/>
            <person name="Pedersen T.B."/>
            <person name="Ardo Y.M."/>
            <person name="Broadbent J.R."/>
            <person name="Neve H."/>
            <person name="Hansen L.H."/>
            <person name="Dal Bello F."/>
            <person name="Ostlie H.M."/>
            <person name="Kleppen H.P."/>
            <person name="Vogensen F.K."/>
            <person name="Holo H."/>
        </authorList>
    </citation>
    <scope>NUCLEOTIDE SEQUENCE [LARGE SCALE GENOMIC DNA]</scope>
    <source>
        <strain evidence="2 3">LMGCF08</strain>
    </source>
</reference>
<evidence type="ECO:0000313" key="3">
    <source>
        <dbReference type="Proteomes" id="UP000192288"/>
    </source>
</evidence>
<accession>A0A1X0VC50</accession>
<evidence type="ECO:0000256" key="1">
    <source>
        <dbReference type="SAM" id="Phobius"/>
    </source>
</evidence>
<proteinExistence type="predicted"/>
<dbReference type="Proteomes" id="UP000192288">
    <property type="component" value="Unassembled WGS sequence"/>
</dbReference>
<dbReference type="EMBL" id="MPLS01000040">
    <property type="protein sequence ID" value="ORI97166.1"/>
    <property type="molecule type" value="Genomic_DNA"/>
</dbReference>
<name>A0A1X0VC50_LEUPS</name>
<sequence length="83" mass="9890">MLTEKFLTKKDRDSWKKIRNELKEEFQNGEISQEVYELSIRDWKYEFRYRAFLTSFVPIIAAVLAAIITNFIWVLIAGLISSR</sequence>
<keyword evidence="1" id="KW-0812">Transmembrane</keyword>
<keyword evidence="1" id="KW-1133">Transmembrane helix</keyword>
<gene>
    <name evidence="2" type="ORF">BMR96_08595</name>
</gene>
<feature type="transmembrane region" description="Helical" evidence="1">
    <location>
        <begin position="51"/>
        <end position="80"/>
    </location>
</feature>
<evidence type="ECO:0000313" key="2">
    <source>
        <dbReference type="EMBL" id="ORI97166.1"/>
    </source>
</evidence>
<dbReference type="AlphaFoldDB" id="A0A1X0VC50"/>